<dbReference type="Proteomes" id="UP000424462">
    <property type="component" value="Chromosome"/>
</dbReference>
<dbReference type="KEGG" id="cok:COCCU_05250"/>
<reference evidence="2 3" key="1">
    <citation type="submission" date="2019-11" db="EMBL/GenBank/DDBJ databases">
        <title>Complete genome sequence of Corynebacterium kalinowskii 1959, a novel Corynebacterium species isolated from soil of a small paddock in Vilsendorf, Germany.</title>
        <authorList>
            <person name="Schaffert L."/>
            <person name="Ruwe M."/>
            <person name="Milse J."/>
            <person name="Hanuschka K."/>
            <person name="Ortseifen V."/>
            <person name="Droste J."/>
            <person name="Brandt D."/>
            <person name="Schlueter L."/>
            <person name="Kutter Y."/>
            <person name="Vinke S."/>
            <person name="Viehoefer P."/>
            <person name="Jacob L."/>
            <person name="Luebke N.-C."/>
            <person name="Schulte-Berndt E."/>
            <person name="Hain C."/>
            <person name="Linder M."/>
            <person name="Schmidt P."/>
            <person name="Wollenschlaeger L."/>
            <person name="Luttermann T."/>
            <person name="Thieme E."/>
            <person name="Hassa J."/>
            <person name="Haak M."/>
            <person name="Wittchen M."/>
            <person name="Mentz A."/>
            <person name="Persicke M."/>
            <person name="Busche T."/>
            <person name="Ruckert C."/>
        </authorList>
    </citation>
    <scope>NUCLEOTIDE SEQUENCE [LARGE SCALE GENOMIC DNA]</scope>
    <source>
        <strain evidence="2 3">2039</strain>
    </source>
</reference>
<feature type="transmembrane region" description="Helical" evidence="1">
    <location>
        <begin position="56"/>
        <end position="72"/>
    </location>
</feature>
<evidence type="ECO:0000313" key="2">
    <source>
        <dbReference type="EMBL" id="QGU06996.1"/>
    </source>
</evidence>
<name>A0A6B8W7Y2_9CORY</name>
<feature type="transmembrane region" description="Helical" evidence="1">
    <location>
        <begin position="93"/>
        <end position="112"/>
    </location>
</feature>
<feature type="transmembrane region" description="Helical" evidence="1">
    <location>
        <begin position="30"/>
        <end position="50"/>
    </location>
</feature>
<keyword evidence="3" id="KW-1185">Reference proteome</keyword>
<feature type="transmembrane region" description="Helical" evidence="1">
    <location>
        <begin position="118"/>
        <end position="137"/>
    </location>
</feature>
<protein>
    <submittedName>
        <fullName evidence="2">Uncharacterized protein</fullName>
    </submittedName>
</protein>
<dbReference type="RefSeq" id="WP_156230545.1">
    <property type="nucleotide sequence ID" value="NZ_CP046455.1"/>
</dbReference>
<evidence type="ECO:0000256" key="1">
    <source>
        <dbReference type="SAM" id="Phobius"/>
    </source>
</evidence>
<keyword evidence="1" id="KW-0812">Transmembrane</keyword>
<dbReference type="EMBL" id="CP046455">
    <property type="protein sequence ID" value="QGU06996.1"/>
    <property type="molecule type" value="Genomic_DNA"/>
</dbReference>
<evidence type="ECO:0000313" key="3">
    <source>
        <dbReference type="Proteomes" id="UP000424462"/>
    </source>
</evidence>
<accession>A0A6B8W7Y2</accession>
<keyword evidence="1" id="KW-1133">Transmembrane helix</keyword>
<sequence>MGYADTTLQKYDEAVDDEFERQLLHRSSTVTAQSPMWLCFLVGAILAWTLPGDHSLWSALLLLIPAASQVLGQNWLKRQTARARFIELSRTDWFLMTALILAWLAGLAFNYWDGSIAAATGGLVGSLAGGGLALWLGPKAQRKRRMQDIARINAGLDD</sequence>
<organism evidence="2 3">
    <name type="scientific">Corynebacterium occultum</name>
    <dbReference type="NCBI Taxonomy" id="2675219"/>
    <lineage>
        <taxon>Bacteria</taxon>
        <taxon>Bacillati</taxon>
        <taxon>Actinomycetota</taxon>
        <taxon>Actinomycetes</taxon>
        <taxon>Mycobacteriales</taxon>
        <taxon>Corynebacteriaceae</taxon>
        <taxon>Corynebacterium</taxon>
    </lineage>
</organism>
<proteinExistence type="predicted"/>
<keyword evidence="1" id="KW-0472">Membrane</keyword>
<dbReference type="AlphaFoldDB" id="A0A6B8W7Y2"/>
<gene>
    <name evidence="2" type="ORF">COCCU_05250</name>
</gene>